<organism evidence="2 3">
    <name type="scientific">Megamonas hypermegale</name>
    <dbReference type="NCBI Taxonomy" id="158847"/>
    <lineage>
        <taxon>Bacteria</taxon>
        <taxon>Bacillati</taxon>
        <taxon>Bacillota</taxon>
        <taxon>Negativicutes</taxon>
        <taxon>Selenomonadales</taxon>
        <taxon>Selenomonadaceae</taxon>
        <taxon>Megamonas</taxon>
    </lineage>
</organism>
<dbReference type="AlphaFoldDB" id="A0A239THJ4"/>
<keyword evidence="1" id="KW-1133">Transmembrane helix</keyword>
<evidence type="ECO:0000313" key="2">
    <source>
        <dbReference type="EMBL" id="SNU96952.1"/>
    </source>
</evidence>
<sequence>MDFLITIVLWVLIILLVLMLLNEAIIRFIGDAIVNMKADEHTPFTVDEITQDSISFSTTINVANEGKQCATIMDCYVRPLLPFEQFDGVKVEAKAELKGVPREDDYFESVLIQKKESIDIVIRVKLIDRKNNDIKKTLTNMVDLPLDIVYQHAARYPWKISKETVVLTAEEIADLAGIKLAD</sequence>
<keyword evidence="3" id="KW-1185">Reference proteome</keyword>
<dbReference type="Proteomes" id="UP000215383">
    <property type="component" value="Chromosome 1"/>
</dbReference>
<evidence type="ECO:0000256" key="1">
    <source>
        <dbReference type="SAM" id="Phobius"/>
    </source>
</evidence>
<gene>
    <name evidence="2" type="ORF">SAMEA4364220_00671</name>
</gene>
<dbReference type="EMBL" id="LT906446">
    <property type="protein sequence ID" value="SNU96952.1"/>
    <property type="molecule type" value="Genomic_DNA"/>
</dbReference>
<proteinExistence type="predicted"/>
<dbReference type="RefSeq" id="WP_027889710.1">
    <property type="nucleotide sequence ID" value="NZ_CALXYH010000008.1"/>
</dbReference>
<feature type="transmembrane region" description="Helical" evidence="1">
    <location>
        <begin position="6"/>
        <end position="29"/>
    </location>
</feature>
<keyword evidence="1" id="KW-0812">Transmembrane</keyword>
<reference evidence="2 3" key="1">
    <citation type="submission" date="2017-06" db="EMBL/GenBank/DDBJ databases">
        <authorList>
            <consortium name="Pathogen Informatics"/>
        </authorList>
    </citation>
    <scope>NUCLEOTIDE SEQUENCE [LARGE SCALE GENOMIC DNA]</scope>
    <source>
        <strain evidence="2 3">NCTC10570</strain>
    </source>
</reference>
<dbReference type="OrthoDB" id="1665274at2"/>
<name>A0A239THJ4_9FIRM</name>
<evidence type="ECO:0000313" key="3">
    <source>
        <dbReference type="Proteomes" id="UP000215383"/>
    </source>
</evidence>
<dbReference type="GeneID" id="78506698"/>
<dbReference type="eggNOG" id="ENOG5030T3C">
    <property type="taxonomic scope" value="Bacteria"/>
</dbReference>
<protein>
    <submittedName>
        <fullName evidence="2">Uncharacterized protein</fullName>
    </submittedName>
</protein>
<accession>A0A239THJ4</accession>
<keyword evidence="1" id="KW-0472">Membrane</keyword>